<reference evidence="1" key="1">
    <citation type="submission" date="2022-11" db="EMBL/GenBank/DDBJ databases">
        <authorList>
            <person name="Hyden B.L."/>
            <person name="Feng K."/>
            <person name="Yates T."/>
            <person name="Jawdy S."/>
            <person name="Smart L.B."/>
            <person name="Muchero W."/>
        </authorList>
    </citation>
    <scope>NUCLEOTIDE SEQUENCE</scope>
    <source>
        <tissue evidence="1">Shoot tip</tissue>
    </source>
</reference>
<accession>A0A9Q0P4R5</accession>
<protein>
    <submittedName>
        <fullName evidence="1">Uncharacterized protein</fullName>
    </submittedName>
</protein>
<dbReference type="EMBL" id="JAPFFM010000020">
    <property type="protein sequence ID" value="KAJ6681631.1"/>
    <property type="molecule type" value="Genomic_DNA"/>
</dbReference>
<sequence>MWFVLLPKELPLQCDIQNFALEGDDRSNKPGFWIVRSEGVNSGICIGVARWPRRKLVECWCKCQSFPPLNCKNLHPHLLLSPRNKMER</sequence>
<reference evidence="1" key="2">
    <citation type="journal article" date="2023" name="Int. J. Mol. Sci.">
        <title>De Novo Assembly and Annotation of 11 Diverse Shrub Willow (Salix) Genomes Reveals Novel Gene Organization in Sex-Linked Regions.</title>
        <authorList>
            <person name="Hyden B."/>
            <person name="Feng K."/>
            <person name="Yates T.B."/>
            <person name="Jawdy S."/>
            <person name="Cereghino C."/>
            <person name="Smart L.B."/>
            <person name="Muchero W."/>
        </authorList>
    </citation>
    <scope>NUCLEOTIDE SEQUENCE</scope>
    <source>
        <tissue evidence="1">Shoot tip</tissue>
    </source>
</reference>
<evidence type="ECO:0000313" key="2">
    <source>
        <dbReference type="Proteomes" id="UP001151752"/>
    </source>
</evidence>
<evidence type="ECO:0000313" key="1">
    <source>
        <dbReference type="EMBL" id="KAJ6681631.1"/>
    </source>
</evidence>
<proteinExistence type="predicted"/>
<comment type="caution">
    <text evidence="1">The sequence shown here is derived from an EMBL/GenBank/DDBJ whole genome shotgun (WGS) entry which is preliminary data.</text>
</comment>
<name>A0A9Q0P4R5_9ROSI</name>
<dbReference type="Proteomes" id="UP001151752">
    <property type="component" value="Chromosome 5"/>
</dbReference>
<dbReference type="AlphaFoldDB" id="A0A9Q0P4R5"/>
<keyword evidence="2" id="KW-1185">Reference proteome</keyword>
<gene>
    <name evidence="1" type="ORF">OIU74_019998</name>
</gene>
<organism evidence="1 2">
    <name type="scientific">Salix koriyanagi</name>
    <dbReference type="NCBI Taxonomy" id="2511006"/>
    <lineage>
        <taxon>Eukaryota</taxon>
        <taxon>Viridiplantae</taxon>
        <taxon>Streptophyta</taxon>
        <taxon>Embryophyta</taxon>
        <taxon>Tracheophyta</taxon>
        <taxon>Spermatophyta</taxon>
        <taxon>Magnoliopsida</taxon>
        <taxon>eudicotyledons</taxon>
        <taxon>Gunneridae</taxon>
        <taxon>Pentapetalae</taxon>
        <taxon>rosids</taxon>
        <taxon>fabids</taxon>
        <taxon>Malpighiales</taxon>
        <taxon>Salicaceae</taxon>
        <taxon>Saliceae</taxon>
        <taxon>Salix</taxon>
    </lineage>
</organism>